<reference evidence="3" key="1">
    <citation type="submission" date="2016-11" db="EMBL/GenBank/DDBJ databases">
        <authorList>
            <person name="Varghese N."/>
            <person name="Submissions S."/>
        </authorList>
    </citation>
    <scope>NUCLEOTIDE SEQUENCE [LARGE SCALE GENOMIC DNA]</scope>
    <source>
        <strain evidence="3">DX253</strain>
    </source>
</reference>
<keyword evidence="2" id="KW-0689">Ribosomal protein</keyword>
<dbReference type="AlphaFoldDB" id="A0A1M6SST1"/>
<accession>A0A1M6SST1</accession>
<dbReference type="EMBL" id="FRAN01000002">
    <property type="protein sequence ID" value="SHK47792.1"/>
    <property type="molecule type" value="Genomic_DNA"/>
</dbReference>
<dbReference type="PANTHER" id="PTHR42919:SF35">
    <property type="entry name" value="N-ACETYLTRANSFERASE DOMAIN-CONTAINING PROTEIN"/>
    <property type="match status" value="1"/>
</dbReference>
<dbReference type="InterPro" id="IPR016181">
    <property type="entry name" value="Acyl_CoA_acyltransferase"/>
</dbReference>
<dbReference type="GO" id="GO:0005840">
    <property type="term" value="C:ribosome"/>
    <property type="evidence" value="ECO:0007669"/>
    <property type="project" value="UniProtKB-KW"/>
</dbReference>
<dbReference type="InterPro" id="IPR000182">
    <property type="entry name" value="GNAT_dom"/>
</dbReference>
<dbReference type="SUPFAM" id="SSF55729">
    <property type="entry name" value="Acyl-CoA N-acyltransferases (Nat)"/>
    <property type="match status" value="1"/>
</dbReference>
<evidence type="ECO:0000313" key="2">
    <source>
        <dbReference type="EMBL" id="SHK47792.1"/>
    </source>
</evidence>
<dbReference type="Gene3D" id="3.40.630.30">
    <property type="match status" value="1"/>
</dbReference>
<dbReference type="CDD" id="cd04301">
    <property type="entry name" value="NAT_SF"/>
    <property type="match status" value="1"/>
</dbReference>
<dbReference type="Pfam" id="PF13508">
    <property type="entry name" value="Acetyltransf_7"/>
    <property type="match status" value="1"/>
</dbReference>
<evidence type="ECO:0000259" key="1">
    <source>
        <dbReference type="PROSITE" id="PS51186"/>
    </source>
</evidence>
<organism evidence="2 3">
    <name type="scientific">Haladaptatus paucihalophilus DX253</name>
    <dbReference type="NCBI Taxonomy" id="797209"/>
    <lineage>
        <taxon>Archaea</taxon>
        <taxon>Methanobacteriati</taxon>
        <taxon>Methanobacteriota</taxon>
        <taxon>Stenosarchaea group</taxon>
        <taxon>Halobacteria</taxon>
        <taxon>Halobacteriales</taxon>
        <taxon>Haladaptataceae</taxon>
        <taxon>Haladaptatus</taxon>
    </lineage>
</organism>
<feature type="domain" description="N-acetyltransferase" evidence="1">
    <location>
        <begin position="27"/>
        <end position="163"/>
    </location>
</feature>
<dbReference type="InterPro" id="IPR051556">
    <property type="entry name" value="N-term/lysine_N-AcTrnsfr"/>
</dbReference>
<dbReference type="Proteomes" id="UP000184203">
    <property type="component" value="Unassembled WGS sequence"/>
</dbReference>
<evidence type="ECO:0000313" key="3">
    <source>
        <dbReference type="Proteomes" id="UP000184203"/>
    </source>
</evidence>
<proteinExistence type="predicted"/>
<sequence length="176" mass="20275">MPVELYLSACYSLAVSVNIDTRVVGPGDNRYVEEAWQLKERIRQREGVLKQRRGFFTDAYRRSTVYCYVTEDDDGERLVGFAAVRRDGYILFLAVAPEFRGEGFGQRLVAKVADNHASVTCHARTTNENALDFYRHLGFAVERRIDNYYEDSGDAFYLRLGEEESIAKRLSDFMRS</sequence>
<keyword evidence="3" id="KW-1185">Reference proteome</keyword>
<keyword evidence="2" id="KW-0687">Ribonucleoprotein</keyword>
<dbReference type="PROSITE" id="PS51186">
    <property type="entry name" value="GNAT"/>
    <property type="match status" value="1"/>
</dbReference>
<protein>
    <submittedName>
        <fullName evidence="2">Ribosomal protein S18 acetylase RimI</fullName>
    </submittedName>
</protein>
<name>A0A1M6SST1_HALPU</name>
<gene>
    <name evidence="2" type="ORF">SAMN05444342_1391</name>
</gene>
<dbReference type="PANTHER" id="PTHR42919">
    <property type="entry name" value="N-ALPHA-ACETYLTRANSFERASE"/>
    <property type="match status" value="1"/>
</dbReference>
<dbReference type="GO" id="GO:0016747">
    <property type="term" value="F:acyltransferase activity, transferring groups other than amino-acyl groups"/>
    <property type="evidence" value="ECO:0007669"/>
    <property type="project" value="InterPro"/>
</dbReference>